<sequence length="229" mass="25440">MLDSHLKKHTIVTEYLSSLIEADNACLLAINGWHAPWADTFMYAFSGKWIWIPLYASLLYVIGRNLRWQVAVGCAVAIALTIVFADQVGASLIRPEVARLRPSNLENPLSEMIHIVNGYRGGSYGFPSCHAANTFGLAFFVVYLFRSRLLSTFILVWALVTCYSRAYLGVHYPGDLLAGALLGFVGASLCYGLFQKICRYRRPEHLRQLWVPVAVGGATVVGMLVYAFV</sequence>
<evidence type="ECO:0000256" key="1">
    <source>
        <dbReference type="SAM" id="Phobius"/>
    </source>
</evidence>
<protein>
    <submittedName>
        <fullName evidence="3">Phosphatase PAP2 family protein</fullName>
    </submittedName>
</protein>
<dbReference type="SUPFAM" id="SSF48317">
    <property type="entry name" value="Acid phosphatase/Vanadium-dependent haloperoxidase"/>
    <property type="match status" value="1"/>
</dbReference>
<keyword evidence="1" id="KW-0472">Membrane</keyword>
<feature type="domain" description="Phosphatidic acid phosphatase type 2/haloperoxidase" evidence="2">
    <location>
        <begin position="72"/>
        <end position="191"/>
    </location>
</feature>
<keyword evidence="1" id="KW-0812">Transmembrane</keyword>
<feature type="transmembrane region" description="Helical" evidence="1">
    <location>
        <begin position="206"/>
        <end position="228"/>
    </location>
</feature>
<reference evidence="3" key="2">
    <citation type="submission" date="2021-09" db="EMBL/GenBank/DDBJ databases">
        <authorList>
            <person name="Gilroy R."/>
        </authorList>
    </citation>
    <scope>NUCLEOTIDE SEQUENCE</scope>
    <source>
        <strain evidence="3">CHK55-1828</strain>
    </source>
</reference>
<dbReference type="AlphaFoldDB" id="A0A921HXE0"/>
<dbReference type="RefSeq" id="WP_276828224.1">
    <property type="nucleotide sequence ID" value="NZ_DYVX01000076.1"/>
</dbReference>
<dbReference type="EMBL" id="DYVX01000076">
    <property type="protein sequence ID" value="HJF92536.1"/>
    <property type="molecule type" value="Genomic_DNA"/>
</dbReference>
<dbReference type="SMART" id="SM00014">
    <property type="entry name" value="acidPPc"/>
    <property type="match status" value="1"/>
</dbReference>
<dbReference type="Pfam" id="PF01569">
    <property type="entry name" value="PAP2"/>
    <property type="match status" value="1"/>
</dbReference>
<reference evidence="3" key="1">
    <citation type="journal article" date="2021" name="PeerJ">
        <title>Extensive microbial diversity within the chicken gut microbiome revealed by metagenomics and culture.</title>
        <authorList>
            <person name="Gilroy R."/>
            <person name="Ravi A."/>
            <person name="Getino M."/>
            <person name="Pursley I."/>
            <person name="Horton D.L."/>
            <person name="Alikhan N.F."/>
            <person name="Baker D."/>
            <person name="Gharbi K."/>
            <person name="Hall N."/>
            <person name="Watson M."/>
            <person name="Adriaenssens E.M."/>
            <person name="Foster-Nyarko E."/>
            <person name="Jarju S."/>
            <person name="Secka A."/>
            <person name="Antonio M."/>
            <person name="Oren A."/>
            <person name="Chaudhuri R.R."/>
            <person name="La Ragione R."/>
            <person name="Hildebrand F."/>
            <person name="Pallen M.J."/>
        </authorList>
    </citation>
    <scope>NUCLEOTIDE SEQUENCE</scope>
    <source>
        <strain evidence="3">CHK55-1828</strain>
    </source>
</reference>
<evidence type="ECO:0000259" key="2">
    <source>
        <dbReference type="SMART" id="SM00014"/>
    </source>
</evidence>
<dbReference type="PANTHER" id="PTHR14969:SF13">
    <property type="entry name" value="AT30094P"/>
    <property type="match status" value="1"/>
</dbReference>
<feature type="transmembrane region" description="Helical" evidence="1">
    <location>
        <begin position="70"/>
        <end position="93"/>
    </location>
</feature>
<gene>
    <name evidence="3" type="ORF">K8W02_09165</name>
</gene>
<accession>A0A921HXE0</accession>
<dbReference type="PANTHER" id="PTHR14969">
    <property type="entry name" value="SPHINGOSINE-1-PHOSPHATE PHOSPHOHYDROLASE"/>
    <property type="match status" value="1"/>
</dbReference>
<dbReference type="InterPro" id="IPR000326">
    <property type="entry name" value="PAP2/HPO"/>
</dbReference>
<feature type="transmembrane region" description="Helical" evidence="1">
    <location>
        <begin position="176"/>
        <end position="194"/>
    </location>
</feature>
<organism evidence="3 4">
    <name type="scientific">Mediterranea massiliensis</name>
    <dbReference type="NCBI Taxonomy" id="1841865"/>
    <lineage>
        <taxon>Bacteria</taxon>
        <taxon>Pseudomonadati</taxon>
        <taxon>Bacteroidota</taxon>
        <taxon>Bacteroidia</taxon>
        <taxon>Bacteroidales</taxon>
        <taxon>Bacteroidaceae</taxon>
        <taxon>Mediterranea</taxon>
    </lineage>
</organism>
<proteinExistence type="predicted"/>
<evidence type="ECO:0000313" key="4">
    <source>
        <dbReference type="Proteomes" id="UP000717835"/>
    </source>
</evidence>
<evidence type="ECO:0000313" key="3">
    <source>
        <dbReference type="EMBL" id="HJF92536.1"/>
    </source>
</evidence>
<dbReference type="Gene3D" id="1.20.144.10">
    <property type="entry name" value="Phosphatidic acid phosphatase type 2/haloperoxidase"/>
    <property type="match status" value="1"/>
</dbReference>
<dbReference type="CDD" id="cd03395">
    <property type="entry name" value="PAP2_like_4"/>
    <property type="match status" value="1"/>
</dbReference>
<feature type="transmembrane region" description="Helical" evidence="1">
    <location>
        <begin position="152"/>
        <end position="170"/>
    </location>
</feature>
<comment type="caution">
    <text evidence="3">The sequence shown here is derived from an EMBL/GenBank/DDBJ whole genome shotgun (WGS) entry which is preliminary data.</text>
</comment>
<dbReference type="Proteomes" id="UP000717835">
    <property type="component" value="Unassembled WGS sequence"/>
</dbReference>
<feature type="transmembrane region" description="Helical" evidence="1">
    <location>
        <begin position="124"/>
        <end position="145"/>
    </location>
</feature>
<name>A0A921HXE0_9BACT</name>
<feature type="transmembrane region" description="Helical" evidence="1">
    <location>
        <begin position="41"/>
        <end position="63"/>
    </location>
</feature>
<dbReference type="InterPro" id="IPR036938">
    <property type="entry name" value="PAP2/HPO_sf"/>
</dbReference>
<keyword evidence="1" id="KW-1133">Transmembrane helix</keyword>